<sequence>MGRDPAHISKAPQDHLIPELLDRVVKSLDICNVVTHGVKAIRHCQKLAEIAISALGQKPVGDATGEASLKIMLSLAKNKWDMIGTV</sequence>
<proteinExistence type="inferred from homology"/>
<accession>A0A7J6GLQ7</accession>
<evidence type="ECO:0000256" key="5">
    <source>
        <dbReference type="ARBA" id="ARBA00035114"/>
    </source>
</evidence>
<evidence type="ECO:0000256" key="3">
    <source>
        <dbReference type="ARBA" id="ARBA00022989"/>
    </source>
</evidence>
<keyword evidence="2" id="KW-0812">Transmembrane</keyword>
<dbReference type="AlphaFoldDB" id="A0A7J6GLQ7"/>
<name>A0A7J6GLQ7_CANSA</name>
<reference evidence="6 7" key="1">
    <citation type="journal article" date="2020" name="bioRxiv">
        <title>Sequence and annotation of 42 cannabis genomes reveals extensive copy number variation in cannabinoid synthesis and pathogen resistance genes.</title>
        <authorList>
            <person name="Mckernan K.J."/>
            <person name="Helbert Y."/>
            <person name="Kane L.T."/>
            <person name="Ebling H."/>
            <person name="Zhang L."/>
            <person name="Liu B."/>
            <person name="Eaton Z."/>
            <person name="Mclaughlin S."/>
            <person name="Kingan S."/>
            <person name="Baybayan P."/>
            <person name="Concepcion G."/>
            <person name="Jordan M."/>
            <person name="Riva A."/>
            <person name="Barbazuk W."/>
            <person name="Harkins T."/>
        </authorList>
    </citation>
    <scope>NUCLEOTIDE SEQUENCE [LARGE SCALE GENOMIC DNA]</scope>
    <source>
        <strain evidence="7">cv. Jamaican Lion 4</strain>
        <tissue evidence="6">Leaf</tissue>
    </source>
</reference>
<dbReference type="EMBL" id="JAATIP010000051">
    <property type="protein sequence ID" value="KAF4383822.1"/>
    <property type="molecule type" value="Genomic_DNA"/>
</dbReference>
<dbReference type="GO" id="GO:0016020">
    <property type="term" value="C:membrane"/>
    <property type="evidence" value="ECO:0007669"/>
    <property type="project" value="UniProtKB-SubCell"/>
</dbReference>
<organism evidence="6 7">
    <name type="scientific">Cannabis sativa</name>
    <name type="common">Hemp</name>
    <name type="synonym">Marijuana</name>
    <dbReference type="NCBI Taxonomy" id="3483"/>
    <lineage>
        <taxon>Eukaryota</taxon>
        <taxon>Viridiplantae</taxon>
        <taxon>Streptophyta</taxon>
        <taxon>Embryophyta</taxon>
        <taxon>Tracheophyta</taxon>
        <taxon>Spermatophyta</taxon>
        <taxon>Magnoliopsida</taxon>
        <taxon>eudicotyledons</taxon>
        <taxon>Gunneridae</taxon>
        <taxon>Pentapetalae</taxon>
        <taxon>rosids</taxon>
        <taxon>fabids</taxon>
        <taxon>Rosales</taxon>
        <taxon>Cannabaceae</taxon>
        <taxon>Cannabis</taxon>
    </lineage>
</organism>
<evidence type="ECO:0000313" key="6">
    <source>
        <dbReference type="EMBL" id="KAF4383822.1"/>
    </source>
</evidence>
<comment type="caution">
    <text evidence="6">The sequence shown here is derived from an EMBL/GenBank/DDBJ whole genome shotgun (WGS) entry which is preliminary data.</text>
</comment>
<keyword evidence="4" id="KW-0472">Membrane</keyword>
<evidence type="ECO:0000256" key="1">
    <source>
        <dbReference type="ARBA" id="ARBA00004167"/>
    </source>
</evidence>
<evidence type="ECO:0000256" key="2">
    <source>
        <dbReference type="ARBA" id="ARBA00022692"/>
    </source>
</evidence>
<keyword evidence="3" id="KW-1133">Transmembrane helix</keyword>
<dbReference type="Pfam" id="PF05633">
    <property type="entry name" value="ROH1-like"/>
    <property type="match status" value="1"/>
</dbReference>
<comment type="similarity">
    <text evidence="5">Belongs to the ROH1 family.</text>
</comment>
<gene>
    <name evidence="6" type="ORF">F8388_023514</name>
</gene>
<protein>
    <submittedName>
        <fullName evidence="6">Uncharacterized protein</fullName>
    </submittedName>
</protein>
<comment type="subcellular location">
    <subcellularLocation>
        <location evidence="1">Membrane</location>
        <topology evidence="1">Single-pass membrane protein</topology>
    </subcellularLocation>
</comment>
<dbReference type="PANTHER" id="PTHR31509">
    <property type="entry name" value="BPS1-LIKE PROTEIN"/>
    <property type="match status" value="1"/>
</dbReference>
<evidence type="ECO:0000313" key="7">
    <source>
        <dbReference type="Proteomes" id="UP000525078"/>
    </source>
</evidence>
<dbReference type="Proteomes" id="UP000525078">
    <property type="component" value="Unassembled WGS sequence"/>
</dbReference>
<dbReference type="InterPro" id="IPR008511">
    <property type="entry name" value="ROH1-like"/>
</dbReference>
<evidence type="ECO:0000256" key="4">
    <source>
        <dbReference type="ARBA" id="ARBA00023136"/>
    </source>
</evidence>